<dbReference type="Pfam" id="PF04101">
    <property type="entry name" value="Glyco_tran_28_C"/>
    <property type="match status" value="1"/>
</dbReference>
<name>A0A7S7NV62_PALFE</name>
<dbReference type="InterPro" id="IPR007235">
    <property type="entry name" value="Glyco_trans_28_C"/>
</dbReference>
<dbReference type="PANTHER" id="PTHR43025:SF3">
    <property type="entry name" value="MONOGALACTOSYLDIACYLGLYCEROL SYNTHASE 1, CHLOROPLASTIC"/>
    <property type="match status" value="1"/>
</dbReference>
<dbReference type="KEGG" id="pfer:IRI77_10770"/>
<keyword evidence="3" id="KW-1185">Reference proteome</keyword>
<dbReference type="Gene3D" id="3.40.50.2000">
    <property type="entry name" value="Glycogen Phosphorylase B"/>
    <property type="match status" value="1"/>
</dbReference>
<sequence length="382" mass="43129">MPILDFLFFDAGGGHRAAATALKLAMEQEQLPWEPRLVHLQDILAPADVFKKVLRIDLQEIYNLMLRRGWTLGSEQGLRFMQGVIRLYHGTEVKLMWEWWQFRSKAAAPDGVVSVVPNFNRAIYEGLQKALPGTPYITILTDIADFPPAFWMEKQDQYFICGSDRAYRQALDMGHPKNRVFQTSGMILHPRFYQPLDVDVAAERTAAGLDPSTPTGLVLFGGYGTGVMKDILRRLDESGQNLQLILIAGRNESLKKQLETQPSRIRKHVVGFTSEIPRWMKLSNFFIGKPGPGSLSEAVHMGLPAITVRNAWTLPQERYNAEWLRENKLGLVLKSFDAIGQAASELLTGGRLEEMSANAKRIQNRAIFEIPGLLNEIMTRRP</sequence>
<dbReference type="AlphaFoldDB" id="A0A7S7NV62"/>
<protein>
    <submittedName>
        <fullName evidence="2">Galactosyldiacylglycerol synthase</fullName>
    </submittedName>
</protein>
<dbReference type="SUPFAM" id="SSF53756">
    <property type="entry name" value="UDP-Glycosyltransferase/glycogen phosphorylase"/>
    <property type="match status" value="1"/>
</dbReference>
<dbReference type="Proteomes" id="UP000593892">
    <property type="component" value="Chromosome"/>
</dbReference>
<evidence type="ECO:0000313" key="3">
    <source>
        <dbReference type="Proteomes" id="UP000593892"/>
    </source>
</evidence>
<dbReference type="EMBL" id="CP063849">
    <property type="protein sequence ID" value="QOY90410.1"/>
    <property type="molecule type" value="Genomic_DNA"/>
</dbReference>
<evidence type="ECO:0000313" key="2">
    <source>
        <dbReference type="EMBL" id="QOY90410.1"/>
    </source>
</evidence>
<feature type="domain" description="Glycosyl transferase family 28 C-terminal" evidence="1">
    <location>
        <begin position="228"/>
        <end position="349"/>
    </location>
</feature>
<dbReference type="InterPro" id="IPR050519">
    <property type="entry name" value="Glycosyltransf_28_UgtP"/>
</dbReference>
<dbReference type="PANTHER" id="PTHR43025">
    <property type="entry name" value="MONOGALACTOSYLDIACYLGLYCEROL SYNTHASE"/>
    <property type="match status" value="1"/>
</dbReference>
<dbReference type="RefSeq" id="WP_194452074.1">
    <property type="nucleotide sequence ID" value="NZ_CP063849.1"/>
</dbReference>
<reference evidence="2 3" key="1">
    <citation type="submission" date="2020-10" db="EMBL/GenBank/DDBJ databases">
        <title>Complete genome sequence of Paludibaculum fermentans P105T, a facultatively anaerobic acidobacterium capable of dissimilatory Fe(III) reduction.</title>
        <authorList>
            <person name="Dedysh S.N."/>
            <person name="Beletsky A.V."/>
            <person name="Kulichevskaya I.S."/>
            <person name="Mardanov A.V."/>
            <person name="Ravin N.V."/>
        </authorList>
    </citation>
    <scope>NUCLEOTIDE SEQUENCE [LARGE SCALE GENOMIC DNA]</scope>
    <source>
        <strain evidence="2 3">P105</strain>
    </source>
</reference>
<dbReference type="GO" id="GO:0016758">
    <property type="term" value="F:hexosyltransferase activity"/>
    <property type="evidence" value="ECO:0007669"/>
    <property type="project" value="InterPro"/>
</dbReference>
<evidence type="ECO:0000259" key="1">
    <source>
        <dbReference type="Pfam" id="PF04101"/>
    </source>
</evidence>
<proteinExistence type="predicted"/>
<accession>A0A7S7NV62</accession>
<gene>
    <name evidence="2" type="ORF">IRI77_10770</name>
</gene>
<organism evidence="2 3">
    <name type="scientific">Paludibaculum fermentans</name>
    <dbReference type="NCBI Taxonomy" id="1473598"/>
    <lineage>
        <taxon>Bacteria</taxon>
        <taxon>Pseudomonadati</taxon>
        <taxon>Acidobacteriota</taxon>
        <taxon>Terriglobia</taxon>
        <taxon>Bryobacterales</taxon>
        <taxon>Bryobacteraceae</taxon>
        <taxon>Paludibaculum</taxon>
    </lineage>
</organism>